<dbReference type="EMBL" id="CP049055">
    <property type="protein sequence ID" value="QII14061.1"/>
    <property type="molecule type" value="Genomic_DNA"/>
</dbReference>
<evidence type="ECO:0000313" key="3">
    <source>
        <dbReference type="Proteomes" id="UP000501926"/>
    </source>
</evidence>
<reference evidence="2 3" key="3">
    <citation type="submission" date="2020-02" db="EMBL/GenBank/DDBJ databases">
        <title>Newly sequenced genome of strain CSTR1 showed variability in Candidatus Kuenenia stuttgartiensis genomes.</title>
        <authorList>
            <person name="Ding C."/>
            <person name="Adrian L."/>
        </authorList>
    </citation>
    <scope>NUCLEOTIDE SEQUENCE [LARGE SCALE GENOMIC DNA]</scope>
    <source>
        <strain evidence="2 3">CSTR1</strain>
    </source>
</reference>
<protein>
    <submittedName>
        <fullName evidence="1">Uncharacterized protein</fullName>
    </submittedName>
</protein>
<dbReference type="AlphaFoldDB" id="Q1PW54"/>
<gene>
    <name evidence="2" type="ORF">KsCSTR_46830</name>
    <name evidence="1" type="ORF">kustc0708</name>
</gene>
<reference evidence="1" key="2">
    <citation type="submission" date="2006-01" db="EMBL/GenBank/DDBJ databases">
        <authorList>
            <person name="Genoscope"/>
        </authorList>
    </citation>
    <scope>NUCLEOTIDE SEQUENCE</scope>
</reference>
<evidence type="ECO:0000313" key="1">
    <source>
        <dbReference type="EMBL" id="CAJ71453.1"/>
    </source>
</evidence>
<organism evidence="1">
    <name type="scientific">Kuenenia stuttgartiensis</name>
    <dbReference type="NCBI Taxonomy" id="174633"/>
    <lineage>
        <taxon>Bacteria</taxon>
        <taxon>Pseudomonadati</taxon>
        <taxon>Planctomycetota</taxon>
        <taxon>Candidatus Brocadiia</taxon>
        <taxon>Candidatus Brocadiales</taxon>
        <taxon>Candidatus Brocadiaceae</taxon>
        <taxon>Candidatus Kuenenia</taxon>
    </lineage>
</organism>
<proteinExistence type="predicted"/>
<accession>Q1PW54</accession>
<dbReference type="EMBL" id="CT573073">
    <property type="protein sequence ID" value="CAJ71453.1"/>
    <property type="molecule type" value="Genomic_DNA"/>
</dbReference>
<dbReference type="Proteomes" id="UP000501926">
    <property type="component" value="Chromosome"/>
</dbReference>
<sequence length="57" mass="6475">MHGLSITKNAGQMREKRAGISVFLPIRFTGGRSVIVRATPLPLRMKKSRRPKQKRCL</sequence>
<reference evidence="1" key="1">
    <citation type="journal article" date="2006" name="Nature">
        <title>Deciphering the evolution and metabolism of an anammox bacterium from a community genome.</title>
        <authorList>
            <person name="Strous M."/>
            <person name="Pelletier E."/>
            <person name="Mangenot S."/>
            <person name="Rattei T."/>
            <person name="Lehner A."/>
            <person name="Taylor M.W."/>
            <person name="Horn M."/>
            <person name="Daims H."/>
            <person name="Bartol-Mavel D."/>
            <person name="Wincker P."/>
            <person name="Barbe V."/>
            <person name="Fonknechten N."/>
            <person name="Vallenet D."/>
            <person name="Segurens B."/>
            <person name="Schenowitz-Truong C."/>
            <person name="Medigue C."/>
            <person name="Collingro A."/>
            <person name="Snel B."/>
            <person name="Dutilh B.E."/>
            <person name="OpDenCamp H.J.M."/>
            <person name="vanDerDrift C."/>
            <person name="Cirpus I."/>
            <person name="vanDePas-Schoonen K.T."/>
            <person name="Harhangi H.R."/>
            <person name="vanNiftrik L."/>
            <person name="Schmid M."/>
            <person name="Keltjens J."/>
            <person name="vanDeVossenberg J."/>
            <person name="Kartal B."/>
            <person name="Meier H."/>
            <person name="Frishman D."/>
            <person name="Huynen M.A."/>
            <person name="Mewes H."/>
            <person name="Weissenbach J."/>
            <person name="Jetten M.S.M."/>
            <person name="Wagner M."/>
            <person name="LePaslier D."/>
        </authorList>
    </citation>
    <scope>NUCLEOTIDE SEQUENCE</scope>
</reference>
<name>Q1PW54_KUEST</name>
<evidence type="ECO:0000313" key="2">
    <source>
        <dbReference type="EMBL" id="QII14061.1"/>
    </source>
</evidence>